<reference evidence="2" key="1">
    <citation type="submission" date="2017-02" db="EMBL/GenBank/DDBJ databases">
        <authorList>
            <person name="Daims H."/>
        </authorList>
    </citation>
    <scope>NUCLEOTIDE SEQUENCE [LARGE SCALE GENOMIC DNA]</scope>
</reference>
<organism evidence="1 2">
    <name type="scientific">Crenothrix polyspora</name>
    <dbReference type="NCBI Taxonomy" id="360316"/>
    <lineage>
        <taxon>Bacteria</taxon>
        <taxon>Pseudomonadati</taxon>
        <taxon>Pseudomonadota</taxon>
        <taxon>Gammaproteobacteria</taxon>
        <taxon>Methylococcales</taxon>
        <taxon>Crenotrichaceae</taxon>
        <taxon>Crenothrix</taxon>
    </lineage>
</organism>
<dbReference type="AlphaFoldDB" id="A0A1R4H3T2"/>
<name>A0A1R4H3T2_9GAMM</name>
<evidence type="ECO:0000313" key="2">
    <source>
        <dbReference type="Proteomes" id="UP000195442"/>
    </source>
</evidence>
<proteinExistence type="predicted"/>
<dbReference type="EMBL" id="FUKJ01000104">
    <property type="protein sequence ID" value="SJM90915.1"/>
    <property type="molecule type" value="Genomic_DNA"/>
</dbReference>
<accession>A0A1R4H3T2</accession>
<evidence type="ECO:0000313" key="1">
    <source>
        <dbReference type="EMBL" id="SJM90915.1"/>
    </source>
</evidence>
<sequence>MVALCNSDNLQTFFHEDDYFCPRKIQKAPKKILLHYAKTRVYRESFLCVLCFPWTNKKSANTYRMASILNTDTAKL</sequence>
<gene>
    <name evidence="1" type="ORF">CRENPOLYSF2_1920006</name>
</gene>
<protein>
    <submittedName>
        <fullName evidence="1">Uncharacterized protein</fullName>
    </submittedName>
</protein>
<dbReference type="Proteomes" id="UP000195442">
    <property type="component" value="Unassembled WGS sequence"/>
</dbReference>
<keyword evidence="2" id="KW-1185">Reference proteome</keyword>